<dbReference type="EMBL" id="BLXT01000992">
    <property type="protein sequence ID" value="GFN82555.1"/>
    <property type="molecule type" value="Genomic_DNA"/>
</dbReference>
<dbReference type="AlphaFoldDB" id="A0AAV3YJL7"/>
<gene>
    <name evidence="2" type="ORF">PoB_000906100</name>
</gene>
<name>A0AAV3YJL7_9GAST</name>
<proteinExistence type="predicted"/>
<organism evidence="2 3">
    <name type="scientific">Plakobranchus ocellatus</name>
    <dbReference type="NCBI Taxonomy" id="259542"/>
    <lineage>
        <taxon>Eukaryota</taxon>
        <taxon>Metazoa</taxon>
        <taxon>Spiralia</taxon>
        <taxon>Lophotrochozoa</taxon>
        <taxon>Mollusca</taxon>
        <taxon>Gastropoda</taxon>
        <taxon>Heterobranchia</taxon>
        <taxon>Euthyneura</taxon>
        <taxon>Panpulmonata</taxon>
        <taxon>Sacoglossa</taxon>
        <taxon>Placobranchoidea</taxon>
        <taxon>Plakobranchidae</taxon>
        <taxon>Plakobranchus</taxon>
    </lineage>
</organism>
<accession>A0AAV3YJL7</accession>
<evidence type="ECO:0000256" key="1">
    <source>
        <dbReference type="SAM" id="MobiDB-lite"/>
    </source>
</evidence>
<evidence type="ECO:0000313" key="2">
    <source>
        <dbReference type="EMBL" id="GFN82555.1"/>
    </source>
</evidence>
<dbReference type="Proteomes" id="UP000735302">
    <property type="component" value="Unassembled WGS sequence"/>
</dbReference>
<feature type="region of interest" description="Disordered" evidence="1">
    <location>
        <begin position="1"/>
        <end position="62"/>
    </location>
</feature>
<evidence type="ECO:0000313" key="3">
    <source>
        <dbReference type="Proteomes" id="UP000735302"/>
    </source>
</evidence>
<protein>
    <submittedName>
        <fullName evidence="2">Uncharacterized protein</fullName>
    </submittedName>
</protein>
<sequence length="239" mass="27156">MGQTLEQVKESSGVEESLPVVAAEMGGKESKTRFWGEELLPTKSESSRLTLPSARSEGNSLQKSFASSPSILKFQDKISYGKSYREQFHAKPRVYLSTEPAPPRAGRHKPYPHNSYITVKHFTDRHNRVLPQPTPVPMRTTSAMFSFSREKSPSMTLVLDEDFKRWMEARVAFSDAHVPCPDSVPRSGSETHANLSKFAHNKAHLEKWPKVRRPKNSIYEITVSPKLHTSQKGKFIYER</sequence>
<feature type="compositionally biased region" description="Basic and acidic residues" evidence="1">
    <location>
        <begin position="26"/>
        <end position="36"/>
    </location>
</feature>
<keyword evidence="3" id="KW-1185">Reference proteome</keyword>
<comment type="caution">
    <text evidence="2">The sequence shown here is derived from an EMBL/GenBank/DDBJ whole genome shotgun (WGS) entry which is preliminary data.</text>
</comment>
<reference evidence="2 3" key="1">
    <citation type="journal article" date="2021" name="Elife">
        <title>Chloroplast acquisition without the gene transfer in kleptoplastic sea slugs, Plakobranchus ocellatus.</title>
        <authorList>
            <person name="Maeda T."/>
            <person name="Takahashi S."/>
            <person name="Yoshida T."/>
            <person name="Shimamura S."/>
            <person name="Takaki Y."/>
            <person name="Nagai Y."/>
            <person name="Toyoda A."/>
            <person name="Suzuki Y."/>
            <person name="Arimoto A."/>
            <person name="Ishii H."/>
            <person name="Satoh N."/>
            <person name="Nishiyama T."/>
            <person name="Hasebe M."/>
            <person name="Maruyama T."/>
            <person name="Minagawa J."/>
            <person name="Obokata J."/>
            <person name="Shigenobu S."/>
        </authorList>
    </citation>
    <scope>NUCLEOTIDE SEQUENCE [LARGE SCALE GENOMIC DNA]</scope>
</reference>